<name>A0A1A8MNB6_9TELE</name>
<accession>A0A1A8MNB6</accession>
<sequence>THRISTLPASPSLAPDRLFSYPHLPTWTTRTLMLSSQPHLPLIRPAQPAMTCLPPLYAFTNNQETNSTGTTRTQTIISTFRRPHSPLLSGHHHWTFQIPVLLICLWFHLNIT</sequence>
<organism evidence="1">
    <name type="scientific">Nothobranchius pienaari</name>
    <dbReference type="NCBI Taxonomy" id="704102"/>
    <lineage>
        <taxon>Eukaryota</taxon>
        <taxon>Metazoa</taxon>
        <taxon>Chordata</taxon>
        <taxon>Craniata</taxon>
        <taxon>Vertebrata</taxon>
        <taxon>Euteleostomi</taxon>
        <taxon>Actinopterygii</taxon>
        <taxon>Neopterygii</taxon>
        <taxon>Teleostei</taxon>
        <taxon>Neoteleostei</taxon>
        <taxon>Acanthomorphata</taxon>
        <taxon>Ovalentaria</taxon>
        <taxon>Atherinomorphae</taxon>
        <taxon>Cyprinodontiformes</taxon>
        <taxon>Nothobranchiidae</taxon>
        <taxon>Nothobranchius</taxon>
    </lineage>
</organism>
<reference evidence="1" key="2">
    <citation type="submission" date="2016-06" db="EMBL/GenBank/DDBJ databases">
        <title>The genome of a short-lived fish provides insights into sex chromosome evolution and the genetic control of aging.</title>
        <authorList>
            <person name="Reichwald K."/>
            <person name="Felder M."/>
            <person name="Petzold A."/>
            <person name="Koch P."/>
            <person name="Groth M."/>
            <person name="Platzer M."/>
        </authorList>
    </citation>
    <scope>NUCLEOTIDE SEQUENCE</scope>
    <source>
        <tissue evidence="1">Brain</tissue>
    </source>
</reference>
<feature type="non-terminal residue" evidence="1">
    <location>
        <position position="1"/>
    </location>
</feature>
<proteinExistence type="predicted"/>
<dbReference type="EMBL" id="HAEF01016760">
    <property type="protein sequence ID" value="SBR57919.1"/>
    <property type="molecule type" value="Transcribed_RNA"/>
</dbReference>
<reference evidence="1" key="1">
    <citation type="submission" date="2016-05" db="EMBL/GenBank/DDBJ databases">
        <authorList>
            <person name="Lavstsen T."/>
            <person name="Jespersen J.S."/>
        </authorList>
    </citation>
    <scope>NUCLEOTIDE SEQUENCE</scope>
    <source>
        <tissue evidence="1">Brain</tissue>
    </source>
</reference>
<feature type="non-terminal residue" evidence="1">
    <location>
        <position position="112"/>
    </location>
</feature>
<protein>
    <submittedName>
        <fullName evidence="1">Proline-rich coiled-coil 1</fullName>
    </submittedName>
</protein>
<evidence type="ECO:0000313" key="1">
    <source>
        <dbReference type="EMBL" id="SBR57919.1"/>
    </source>
</evidence>
<dbReference type="AlphaFoldDB" id="A0A1A8MNB6"/>
<gene>
    <name evidence="1" type="primary">PRRC1</name>
</gene>